<dbReference type="Gene3D" id="1.20.1250.20">
    <property type="entry name" value="MFS general substrate transporter like domains"/>
    <property type="match status" value="1"/>
</dbReference>
<evidence type="ECO:0000256" key="4">
    <source>
        <dbReference type="ARBA" id="ARBA00022989"/>
    </source>
</evidence>
<feature type="transmembrane region" description="Helical" evidence="6">
    <location>
        <begin position="12"/>
        <end position="33"/>
    </location>
</feature>
<evidence type="ECO:0000256" key="5">
    <source>
        <dbReference type="ARBA" id="ARBA00023136"/>
    </source>
</evidence>
<evidence type="ECO:0000256" key="1">
    <source>
        <dbReference type="ARBA" id="ARBA00004651"/>
    </source>
</evidence>
<evidence type="ECO:0000256" key="6">
    <source>
        <dbReference type="SAM" id="Phobius"/>
    </source>
</evidence>
<dbReference type="SUPFAM" id="SSF103473">
    <property type="entry name" value="MFS general substrate transporter"/>
    <property type="match status" value="1"/>
</dbReference>
<reference evidence="8" key="1">
    <citation type="submission" date="2021-11" db="EMBL/GenBank/DDBJ databases">
        <authorList>
            <person name="Bulgarelli D."/>
        </authorList>
    </citation>
    <scope>NUCLEOTIDE SEQUENCE</scope>
    <source>
        <strain evidence="8">Bi133</strain>
    </source>
</reference>
<accession>A0A9W4L0I0</accession>
<evidence type="ECO:0000313" key="8">
    <source>
        <dbReference type="EMBL" id="CAH0261712.1"/>
    </source>
</evidence>
<dbReference type="Proteomes" id="UP000789326">
    <property type="component" value="Unassembled WGS sequence"/>
</dbReference>
<sequence>MGAMYLIPYFGWRAVVWLGALPLIFMPILYKLLPESINYLMTKNKKSKLVDVLNQVNVDGQ</sequence>
<evidence type="ECO:0000259" key="7">
    <source>
        <dbReference type="PROSITE" id="PS50850"/>
    </source>
</evidence>
<evidence type="ECO:0000313" key="9">
    <source>
        <dbReference type="Proteomes" id="UP000789326"/>
    </source>
</evidence>
<dbReference type="InterPro" id="IPR020846">
    <property type="entry name" value="MFS_dom"/>
</dbReference>
<keyword evidence="5 6" id="KW-0472">Membrane</keyword>
<proteinExistence type="predicted"/>
<dbReference type="RefSeq" id="WP_230302861.1">
    <property type="nucleotide sequence ID" value="NZ_CAKKMG010000054.1"/>
</dbReference>
<keyword evidence="2" id="KW-0813">Transport</keyword>
<comment type="caution">
    <text evidence="8">The sequence shown here is derived from an EMBL/GenBank/DDBJ whole genome shotgun (WGS) entry which is preliminary data.</text>
</comment>
<gene>
    <name evidence="8" type="primary">nanT</name>
    <name evidence="8" type="ORF">SRABI133_03407</name>
</gene>
<dbReference type="PROSITE" id="PS50850">
    <property type="entry name" value="MFS"/>
    <property type="match status" value="1"/>
</dbReference>
<protein>
    <submittedName>
        <fullName evidence="8">Sialic acid transporter</fullName>
    </submittedName>
</protein>
<feature type="domain" description="Major facilitator superfamily (MFS) profile" evidence="7">
    <location>
        <begin position="1"/>
        <end position="61"/>
    </location>
</feature>
<keyword evidence="3 6" id="KW-0812">Transmembrane</keyword>
<evidence type="ECO:0000256" key="2">
    <source>
        <dbReference type="ARBA" id="ARBA00022448"/>
    </source>
</evidence>
<organism evidence="8 9">
    <name type="scientific">Peribacillus simplex</name>
    <dbReference type="NCBI Taxonomy" id="1478"/>
    <lineage>
        <taxon>Bacteria</taxon>
        <taxon>Bacillati</taxon>
        <taxon>Bacillota</taxon>
        <taxon>Bacilli</taxon>
        <taxon>Bacillales</taxon>
        <taxon>Bacillaceae</taxon>
        <taxon>Peribacillus</taxon>
    </lineage>
</organism>
<name>A0A9W4L0I0_9BACI</name>
<dbReference type="EMBL" id="CAKKMG010000054">
    <property type="protein sequence ID" value="CAH0261712.1"/>
    <property type="molecule type" value="Genomic_DNA"/>
</dbReference>
<dbReference type="GO" id="GO:0022857">
    <property type="term" value="F:transmembrane transporter activity"/>
    <property type="evidence" value="ECO:0007669"/>
    <property type="project" value="InterPro"/>
</dbReference>
<dbReference type="InterPro" id="IPR036259">
    <property type="entry name" value="MFS_trans_sf"/>
</dbReference>
<dbReference type="GO" id="GO:0005886">
    <property type="term" value="C:plasma membrane"/>
    <property type="evidence" value="ECO:0007669"/>
    <property type="project" value="UniProtKB-SubCell"/>
</dbReference>
<keyword evidence="4 6" id="KW-1133">Transmembrane helix</keyword>
<comment type="subcellular location">
    <subcellularLocation>
        <location evidence="1">Cell membrane</location>
        <topology evidence="1">Multi-pass membrane protein</topology>
    </subcellularLocation>
</comment>
<dbReference type="AlphaFoldDB" id="A0A9W4L0I0"/>
<evidence type="ECO:0000256" key="3">
    <source>
        <dbReference type="ARBA" id="ARBA00022692"/>
    </source>
</evidence>